<proteinExistence type="predicted"/>
<dbReference type="Proteomes" id="UP000028990">
    <property type="component" value="Unassembled WGS sequence"/>
</dbReference>
<gene>
    <name evidence="2" type="ORF">H920_00088</name>
    <name evidence="1" type="ORF">H920_00089</name>
</gene>
<evidence type="ECO:0000313" key="3">
    <source>
        <dbReference type="Proteomes" id="UP000028990"/>
    </source>
</evidence>
<keyword evidence="3" id="KW-1185">Reference proteome</keyword>
<dbReference type="EMBL" id="KN119103">
    <property type="protein sequence ID" value="KFO38506.1"/>
    <property type="molecule type" value="Genomic_DNA"/>
</dbReference>
<reference evidence="2 3" key="1">
    <citation type="submission" date="2013-11" db="EMBL/GenBank/DDBJ databases">
        <title>The Damaraland mole rat (Fukomys damarensis) genome and evolution of African mole rats.</title>
        <authorList>
            <person name="Gladyshev V.N."/>
            <person name="Fang X."/>
        </authorList>
    </citation>
    <scope>NUCLEOTIDE SEQUENCE [LARGE SCALE GENOMIC DNA]</scope>
    <source>
        <tissue evidence="2">Liver</tissue>
    </source>
</reference>
<evidence type="ECO:0000313" key="1">
    <source>
        <dbReference type="EMBL" id="KFO38506.1"/>
    </source>
</evidence>
<protein>
    <submittedName>
        <fullName evidence="2">Uncharacterized protein</fullName>
    </submittedName>
</protein>
<organism evidence="2 3">
    <name type="scientific">Fukomys damarensis</name>
    <name type="common">Damaraland mole rat</name>
    <name type="synonym">Cryptomys damarensis</name>
    <dbReference type="NCBI Taxonomy" id="885580"/>
    <lineage>
        <taxon>Eukaryota</taxon>
        <taxon>Metazoa</taxon>
        <taxon>Chordata</taxon>
        <taxon>Craniata</taxon>
        <taxon>Vertebrata</taxon>
        <taxon>Euteleostomi</taxon>
        <taxon>Mammalia</taxon>
        <taxon>Eutheria</taxon>
        <taxon>Euarchontoglires</taxon>
        <taxon>Glires</taxon>
        <taxon>Rodentia</taxon>
        <taxon>Hystricomorpha</taxon>
        <taxon>Bathyergidae</taxon>
        <taxon>Fukomys</taxon>
    </lineage>
</organism>
<dbReference type="AlphaFoldDB" id="A0A091E558"/>
<dbReference type="EMBL" id="KN119102">
    <property type="protein sequence ID" value="KFO38507.1"/>
    <property type="molecule type" value="Genomic_DNA"/>
</dbReference>
<evidence type="ECO:0000313" key="2">
    <source>
        <dbReference type="EMBL" id="KFO38507.1"/>
    </source>
</evidence>
<sequence>MSEIPATETMLCTTSSQNNYCPLLLSCAVGYPDQLSYIVSEDKYQEAAVFGDQIGPGFFTECGRVKAFKPLT</sequence>
<accession>A0A091E558</accession>
<name>A0A091E558_FUKDA</name>